<dbReference type="PANTHER" id="PTHR43133:SF62">
    <property type="entry name" value="RNA POLYMERASE SIGMA FACTOR SIGZ"/>
    <property type="match status" value="1"/>
</dbReference>
<dbReference type="Proteomes" id="UP000032232">
    <property type="component" value="Unassembled WGS sequence"/>
</dbReference>
<name>A0A0D1EC94_9RHOB</name>
<dbReference type="GO" id="GO:0003677">
    <property type="term" value="F:DNA binding"/>
    <property type="evidence" value="ECO:0007669"/>
    <property type="project" value="InterPro"/>
</dbReference>
<dbReference type="Pfam" id="PF08281">
    <property type="entry name" value="Sigma70_r4_2"/>
    <property type="match status" value="1"/>
</dbReference>
<dbReference type="CDD" id="cd06171">
    <property type="entry name" value="Sigma70_r4"/>
    <property type="match status" value="1"/>
</dbReference>
<dbReference type="Gene3D" id="1.10.1740.10">
    <property type="match status" value="1"/>
</dbReference>
<evidence type="ECO:0000256" key="3">
    <source>
        <dbReference type="ARBA" id="ARBA00023082"/>
    </source>
</evidence>
<dbReference type="Gene3D" id="1.10.10.10">
    <property type="entry name" value="Winged helix-like DNA-binding domain superfamily/Winged helix DNA-binding domain"/>
    <property type="match status" value="1"/>
</dbReference>
<feature type="domain" description="RNA polymerase sigma-70 region 2" evidence="5">
    <location>
        <begin position="58"/>
        <end position="126"/>
    </location>
</feature>
<evidence type="ECO:0000256" key="4">
    <source>
        <dbReference type="ARBA" id="ARBA00023163"/>
    </source>
</evidence>
<accession>A0A0D1EC94</accession>
<dbReference type="RefSeq" id="WP_084629887.1">
    <property type="nucleotide sequence ID" value="NZ_FZPF01000001.1"/>
</dbReference>
<dbReference type="PANTHER" id="PTHR43133">
    <property type="entry name" value="RNA POLYMERASE ECF-TYPE SIGMA FACTO"/>
    <property type="match status" value="1"/>
</dbReference>
<reference evidence="7 8" key="1">
    <citation type="submission" date="2015-02" db="EMBL/GenBank/DDBJ databases">
        <title>Genome Sequence of Jannaschia aquimarina DSM28248, a member of the Roseobacter clade.</title>
        <authorList>
            <person name="Voget S."/>
            <person name="Daniel R."/>
        </authorList>
    </citation>
    <scope>NUCLEOTIDE SEQUENCE [LARGE SCALE GENOMIC DNA]</scope>
    <source>
        <strain evidence="7 8">GSW-M26</strain>
    </source>
</reference>
<keyword evidence="8" id="KW-1185">Reference proteome</keyword>
<keyword evidence="2" id="KW-0805">Transcription regulation</keyword>
<dbReference type="EMBL" id="JYFE01000051">
    <property type="protein sequence ID" value="KIT15314.1"/>
    <property type="molecule type" value="Genomic_DNA"/>
</dbReference>
<keyword evidence="3" id="KW-0731">Sigma factor</keyword>
<evidence type="ECO:0000313" key="7">
    <source>
        <dbReference type="EMBL" id="KIT15314.1"/>
    </source>
</evidence>
<dbReference type="PATRIC" id="fig|935700.4.peg.3027"/>
<evidence type="ECO:0000256" key="1">
    <source>
        <dbReference type="ARBA" id="ARBA00010641"/>
    </source>
</evidence>
<sequence>MRDTAGYCEGSDVVELPRPSHGLNPERRVSIDVQDEGYWTAQLVAVGRSRDRGAFEALFRQYGPRVKAFLMRGGMPEGAAEDVMQDVMVTVWRKAHMFDPQRASVATWLFAIARNRRIDLIRRARRPEPEDLPWGPEPNPEQVDALALQEDSRRLADAVAQLPPKQRDLVERAFYGDLTHTEIADATGLPLGTIKSRIRLAITRLRSAMDTDRTRPMSIGGDEGTKR</sequence>
<dbReference type="InterPro" id="IPR039425">
    <property type="entry name" value="RNA_pol_sigma-70-like"/>
</dbReference>
<dbReference type="SUPFAM" id="SSF88659">
    <property type="entry name" value="Sigma3 and sigma4 domains of RNA polymerase sigma factors"/>
    <property type="match status" value="1"/>
</dbReference>
<dbReference type="InterPro" id="IPR014284">
    <property type="entry name" value="RNA_pol_sigma-70_dom"/>
</dbReference>
<dbReference type="InterPro" id="IPR013249">
    <property type="entry name" value="RNA_pol_sigma70_r4_t2"/>
</dbReference>
<dbReference type="OrthoDB" id="9784272at2"/>
<dbReference type="Pfam" id="PF04542">
    <property type="entry name" value="Sigma70_r2"/>
    <property type="match status" value="1"/>
</dbReference>
<proteinExistence type="inferred from homology"/>
<feature type="domain" description="RNA polymerase sigma factor 70 region 4 type 2" evidence="6">
    <location>
        <begin position="153"/>
        <end position="205"/>
    </location>
</feature>
<gene>
    <name evidence="7" type="primary">rpoE_1</name>
    <name evidence="7" type="ORF">jaqu_29290</name>
</gene>
<dbReference type="InterPro" id="IPR013325">
    <property type="entry name" value="RNA_pol_sigma_r2"/>
</dbReference>
<comment type="caution">
    <text evidence="7">The sequence shown here is derived from an EMBL/GenBank/DDBJ whole genome shotgun (WGS) entry which is preliminary data.</text>
</comment>
<dbReference type="SUPFAM" id="SSF88946">
    <property type="entry name" value="Sigma2 domain of RNA polymerase sigma factors"/>
    <property type="match status" value="1"/>
</dbReference>
<dbReference type="GO" id="GO:0006352">
    <property type="term" value="P:DNA-templated transcription initiation"/>
    <property type="evidence" value="ECO:0007669"/>
    <property type="project" value="InterPro"/>
</dbReference>
<dbReference type="InterPro" id="IPR007627">
    <property type="entry name" value="RNA_pol_sigma70_r2"/>
</dbReference>
<dbReference type="STRING" id="935700.jaqu_29290"/>
<evidence type="ECO:0000259" key="5">
    <source>
        <dbReference type="Pfam" id="PF04542"/>
    </source>
</evidence>
<dbReference type="NCBIfam" id="TIGR02937">
    <property type="entry name" value="sigma70-ECF"/>
    <property type="match status" value="1"/>
</dbReference>
<comment type="similarity">
    <text evidence="1">Belongs to the sigma-70 factor family. ECF subfamily.</text>
</comment>
<dbReference type="InterPro" id="IPR036388">
    <property type="entry name" value="WH-like_DNA-bd_sf"/>
</dbReference>
<evidence type="ECO:0000313" key="8">
    <source>
        <dbReference type="Proteomes" id="UP000032232"/>
    </source>
</evidence>
<evidence type="ECO:0000256" key="2">
    <source>
        <dbReference type="ARBA" id="ARBA00023015"/>
    </source>
</evidence>
<organism evidence="7 8">
    <name type="scientific">Jannaschia aquimarina</name>
    <dbReference type="NCBI Taxonomy" id="935700"/>
    <lineage>
        <taxon>Bacteria</taxon>
        <taxon>Pseudomonadati</taxon>
        <taxon>Pseudomonadota</taxon>
        <taxon>Alphaproteobacteria</taxon>
        <taxon>Rhodobacterales</taxon>
        <taxon>Roseobacteraceae</taxon>
        <taxon>Jannaschia</taxon>
    </lineage>
</organism>
<dbReference type="AlphaFoldDB" id="A0A0D1EC94"/>
<dbReference type="InterPro" id="IPR013324">
    <property type="entry name" value="RNA_pol_sigma_r3/r4-like"/>
</dbReference>
<keyword evidence="4" id="KW-0804">Transcription</keyword>
<evidence type="ECO:0000259" key="6">
    <source>
        <dbReference type="Pfam" id="PF08281"/>
    </source>
</evidence>
<protein>
    <submittedName>
        <fullName evidence="7">RpoE_1 protein</fullName>
    </submittedName>
</protein>
<dbReference type="GO" id="GO:0016987">
    <property type="term" value="F:sigma factor activity"/>
    <property type="evidence" value="ECO:0007669"/>
    <property type="project" value="UniProtKB-KW"/>
</dbReference>